<dbReference type="Proteomes" id="UP000822688">
    <property type="component" value="Chromosome 1"/>
</dbReference>
<keyword evidence="1" id="KW-0862">Zinc</keyword>
<dbReference type="EMBL" id="CM026421">
    <property type="protein sequence ID" value="KAG0593276.1"/>
    <property type="molecule type" value="Genomic_DNA"/>
</dbReference>
<proteinExistence type="predicted"/>
<accession>A0A8T0JD40</accession>
<gene>
    <name evidence="3" type="ORF">KC19_1G317700</name>
</gene>
<protein>
    <recommendedName>
        <fullName evidence="2">SWIM-type domain-containing protein</fullName>
    </recommendedName>
</protein>
<evidence type="ECO:0000256" key="1">
    <source>
        <dbReference type="PROSITE-ProRule" id="PRU00325"/>
    </source>
</evidence>
<dbReference type="Pfam" id="PF10551">
    <property type="entry name" value="MULE"/>
    <property type="match status" value="1"/>
</dbReference>
<name>A0A8T0JD40_CERPU</name>
<comment type="caution">
    <text evidence="3">The sequence shown here is derived from an EMBL/GenBank/DDBJ whole genome shotgun (WGS) entry which is preliminary data.</text>
</comment>
<dbReference type="PANTHER" id="PTHR33977:SF1">
    <property type="entry name" value="ZINC ION BINDING PROTEIN"/>
    <property type="match status" value="1"/>
</dbReference>
<keyword evidence="4" id="KW-1185">Reference proteome</keyword>
<dbReference type="PANTHER" id="PTHR33977">
    <property type="entry name" value="ZINC ION BINDING PROTEIN"/>
    <property type="match status" value="1"/>
</dbReference>
<reference evidence="3" key="1">
    <citation type="submission" date="2020-06" db="EMBL/GenBank/DDBJ databases">
        <title>WGS assembly of Ceratodon purpureus strain R40.</title>
        <authorList>
            <person name="Carey S.B."/>
            <person name="Jenkins J."/>
            <person name="Shu S."/>
            <person name="Lovell J.T."/>
            <person name="Sreedasyam A."/>
            <person name="Maumus F."/>
            <person name="Tiley G.P."/>
            <person name="Fernandez-Pozo N."/>
            <person name="Barry K."/>
            <person name="Chen C."/>
            <person name="Wang M."/>
            <person name="Lipzen A."/>
            <person name="Daum C."/>
            <person name="Saski C.A."/>
            <person name="Payton A.C."/>
            <person name="Mcbreen J.C."/>
            <person name="Conrad R.E."/>
            <person name="Kollar L.M."/>
            <person name="Olsson S."/>
            <person name="Huttunen S."/>
            <person name="Landis J.B."/>
            <person name="Wickett N.J."/>
            <person name="Johnson M.G."/>
            <person name="Rensing S.A."/>
            <person name="Grimwood J."/>
            <person name="Schmutz J."/>
            <person name="Mcdaniel S.F."/>
        </authorList>
    </citation>
    <scope>NUCLEOTIDE SEQUENCE</scope>
    <source>
        <strain evidence="3">R40</strain>
    </source>
</reference>
<dbReference type="InterPro" id="IPR018289">
    <property type="entry name" value="MULE_transposase_dom"/>
</dbReference>
<organism evidence="3 4">
    <name type="scientific">Ceratodon purpureus</name>
    <name type="common">Fire moss</name>
    <name type="synonym">Dicranum purpureum</name>
    <dbReference type="NCBI Taxonomy" id="3225"/>
    <lineage>
        <taxon>Eukaryota</taxon>
        <taxon>Viridiplantae</taxon>
        <taxon>Streptophyta</taxon>
        <taxon>Embryophyta</taxon>
        <taxon>Bryophyta</taxon>
        <taxon>Bryophytina</taxon>
        <taxon>Bryopsida</taxon>
        <taxon>Dicranidae</taxon>
        <taxon>Pseudoditrichales</taxon>
        <taxon>Ditrichaceae</taxon>
        <taxon>Ceratodon</taxon>
    </lineage>
</organism>
<dbReference type="InterPro" id="IPR007527">
    <property type="entry name" value="Znf_SWIM"/>
</dbReference>
<feature type="domain" description="SWIM-type" evidence="2">
    <location>
        <begin position="460"/>
        <end position="494"/>
    </location>
</feature>
<keyword evidence="1" id="KW-0863">Zinc-finger</keyword>
<keyword evidence="1" id="KW-0479">Metal-binding</keyword>
<evidence type="ECO:0000259" key="2">
    <source>
        <dbReference type="PROSITE" id="PS50966"/>
    </source>
</evidence>
<evidence type="ECO:0000313" key="3">
    <source>
        <dbReference type="EMBL" id="KAG0593276.1"/>
    </source>
</evidence>
<dbReference type="AlphaFoldDB" id="A0A8T0JD40"/>
<evidence type="ECO:0000313" key="4">
    <source>
        <dbReference type="Proteomes" id="UP000822688"/>
    </source>
</evidence>
<sequence>MRAYIPFDRVGDFLRGQTCEGGIEVGWNVAERIQGIHVLRPQVDSYIEHVYYECPFGPKDLRGDPTHPHSKKRGCLARFSIKQLLLRPDVAEVAYYQVDHNREDGTPAHGLEDKDFIGRKSAYQPRMSLELKKWIKTRLSEGFTAKQVYEEHRRNLIERRKEHPENVFMWHEKDDVTDLPFILGIQTPWQKEMLKYGHNGAIAMDATFGTNVPKYPLYSLLVFDHWRNGIPVAWVLSSRSSEEDLVMWLEPLRRNLEGTRLDFLPSCFIVDDAVEQRNALKRAWPESEVLIYLCAFHVLKNWKNHIWTKVPNLGSLREFVYRQLHSLLYMPIEYQETEEDFLKQMYLIGHRRNPHSNQDTQASIESYHAALKRWMKIDNHQLRGRRMDSLVWRLTNPIETHYMYNDGRKSNGFVLNKHVEKIVASGIAKAKAIPIEHVRRHHAIEGLWQVHSQSALGRWYDIMDPYIKYASCSCEWAIRRNMCKHQLVIIKCSTDIS</sequence>
<dbReference type="GO" id="GO:0008270">
    <property type="term" value="F:zinc ion binding"/>
    <property type="evidence" value="ECO:0007669"/>
    <property type="project" value="UniProtKB-KW"/>
</dbReference>
<dbReference type="PROSITE" id="PS50966">
    <property type="entry name" value="ZF_SWIM"/>
    <property type="match status" value="1"/>
</dbReference>